<evidence type="ECO:0000313" key="1">
    <source>
        <dbReference type="EMBL" id="KAF9971884.1"/>
    </source>
</evidence>
<comment type="caution">
    <text evidence="1">The sequence shown here is derived from an EMBL/GenBank/DDBJ whole genome shotgun (WGS) entry which is preliminary data.</text>
</comment>
<reference evidence="1" key="1">
    <citation type="journal article" date="2020" name="Fungal Divers.">
        <title>Resolving the Mortierellaceae phylogeny through synthesis of multi-gene phylogenetics and phylogenomics.</title>
        <authorList>
            <person name="Vandepol N."/>
            <person name="Liber J."/>
            <person name="Desiro A."/>
            <person name="Na H."/>
            <person name="Kennedy M."/>
            <person name="Barry K."/>
            <person name="Grigoriev I.V."/>
            <person name="Miller A.N."/>
            <person name="O'Donnell K."/>
            <person name="Stajich J.E."/>
            <person name="Bonito G."/>
        </authorList>
    </citation>
    <scope>NUCLEOTIDE SEQUENCE</scope>
    <source>
        <strain evidence="1">MES-2147</strain>
    </source>
</reference>
<dbReference type="AlphaFoldDB" id="A0A9P6JG14"/>
<feature type="non-terminal residue" evidence="1">
    <location>
        <position position="1"/>
    </location>
</feature>
<keyword evidence="2" id="KW-1185">Reference proteome</keyword>
<dbReference type="PANTHER" id="PTHR47332">
    <property type="entry name" value="SET DOMAIN-CONTAINING PROTEIN 5"/>
    <property type="match status" value="1"/>
</dbReference>
<protein>
    <recommendedName>
        <fullName evidence="3">SET domain-containing protein</fullName>
    </recommendedName>
</protein>
<dbReference type="InterPro" id="IPR053185">
    <property type="entry name" value="SET_domain_protein"/>
</dbReference>
<accession>A0A9P6JG14</accession>
<dbReference type="OrthoDB" id="265717at2759"/>
<dbReference type="Proteomes" id="UP000749646">
    <property type="component" value="Unassembled WGS sequence"/>
</dbReference>
<dbReference type="InterPro" id="IPR046341">
    <property type="entry name" value="SET_dom_sf"/>
</dbReference>
<dbReference type="EMBL" id="JAAAHW010004744">
    <property type="protein sequence ID" value="KAF9971884.1"/>
    <property type="molecule type" value="Genomic_DNA"/>
</dbReference>
<proteinExistence type="predicted"/>
<name>A0A9P6JG14_9FUNG</name>
<dbReference type="Gene3D" id="2.170.270.10">
    <property type="entry name" value="SET domain"/>
    <property type="match status" value="1"/>
</dbReference>
<sequence>WNVKLKKETIFATEDIPAGSEIVIDYLCRLMTREERLKTLTEDFRFTCQCKNCTTESSEEYDAAVNRINECSDLIESCATSNPRRSIGYVREALRLIEKTDGRCKRYSNYMLAKKWADLLLEEHRRDEGEVNEMYELYLGYSQNPKSYEKAGWDGYVNLTGA</sequence>
<dbReference type="SUPFAM" id="SSF82199">
    <property type="entry name" value="SET domain"/>
    <property type="match status" value="1"/>
</dbReference>
<evidence type="ECO:0000313" key="2">
    <source>
        <dbReference type="Proteomes" id="UP000749646"/>
    </source>
</evidence>
<dbReference type="PANTHER" id="PTHR47332:SF2">
    <property type="entry name" value="SET-6"/>
    <property type="match status" value="1"/>
</dbReference>
<organism evidence="1 2">
    <name type="scientific">Modicella reniformis</name>
    <dbReference type="NCBI Taxonomy" id="1440133"/>
    <lineage>
        <taxon>Eukaryota</taxon>
        <taxon>Fungi</taxon>
        <taxon>Fungi incertae sedis</taxon>
        <taxon>Mucoromycota</taxon>
        <taxon>Mortierellomycotina</taxon>
        <taxon>Mortierellomycetes</taxon>
        <taxon>Mortierellales</taxon>
        <taxon>Mortierellaceae</taxon>
        <taxon>Modicella</taxon>
    </lineage>
</organism>
<gene>
    <name evidence="1" type="ORF">BGZ65_010145</name>
</gene>
<evidence type="ECO:0008006" key="3">
    <source>
        <dbReference type="Google" id="ProtNLM"/>
    </source>
</evidence>